<dbReference type="PROSITE" id="PS50216">
    <property type="entry name" value="DHHC"/>
    <property type="match status" value="1"/>
</dbReference>
<proteinExistence type="inferred from homology"/>
<feature type="transmembrane region" description="Helical" evidence="7">
    <location>
        <begin position="40"/>
        <end position="60"/>
    </location>
</feature>
<dbReference type="Pfam" id="PF01529">
    <property type="entry name" value="DHHC"/>
    <property type="match status" value="1"/>
</dbReference>
<organism evidence="9 10">
    <name type="scientific">Diploscapter pachys</name>
    <dbReference type="NCBI Taxonomy" id="2018661"/>
    <lineage>
        <taxon>Eukaryota</taxon>
        <taxon>Metazoa</taxon>
        <taxon>Ecdysozoa</taxon>
        <taxon>Nematoda</taxon>
        <taxon>Chromadorea</taxon>
        <taxon>Rhabditida</taxon>
        <taxon>Rhabditina</taxon>
        <taxon>Rhabditomorpha</taxon>
        <taxon>Rhabditoidea</taxon>
        <taxon>Rhabditidae</taxon>
        <taxon>Diploscapter</taxon>
    </lineage>
</organism>
<reference evidence="9 10" key="1">
    <citation type="journal article" date="2017" name="Curr. Biol.">
        <title>Genome architecture and evolution of a unichromosomal asexual nematode.</title>
        <authorList>
            <person name="Fradin H."/>
            <person name="Zegar C."/>
            <person name="Gutwein M."/>
            <person name="Lucas J."/>
            <person name="Kovtun M."/>
            <person name="Corcoran D."/>
            <person name="Baugh L.R."/>
            <person name="Kiontke K."/>
            <person name="Gunsalus K."/>
            <person name="Fitch D.H."/>
            <person name="Piano F."/>
        </authorList>
    </citation>
    <scope>NUCLEOTIDE SEQUENCE [LARGE SCALE GENOMIC DNA]</scope>
    <source>
        <strain evidence="9">PF1309</strain>
    </source>
</reference>
<evidence type="ECO:0000256" key="1">
    <source>
        <dbReference type="ARBA" id="ARBA00004141"/>
    </source>
</evidence>
<dbReference type="OrthoDB" id="4096362at2759"/>
<evidence type="ECO:0000313" key="9">
    <source>
        <dbReference type="EMBL" id="PAV80884.1"/>
    </source>
</evidence>
<evidence type="ECO:0000256" key="7">
    <source>
        <dbReference type="RuleBase" id="RU079119"/>
    </source>
</evidence>
<dbReference type="AlphaFoldDB" id="A0A2A2L410"/>
<evidence type="ECO:0000259" key="8">
    <source>
        <dbReference type="Pfam" id="PF01529"/>
    </source>
</evidence>
<evidence type="ECO:0000256" key="4">
    <source>
        <dbReference type="ARBA" id="ARBA00022989"/>
    </source>
</evidence>
<keyword evidence="5 7" id="KW-0472">Membrane</keyword>
<keyword evidence="6 7" id="KW-0012">Acyltransferase</keyword>
<accession>A0A2A2L410</accession>
<dbReference type="GO" id="GO:0016020">
    <property type="term" value="C:membrane"/>
    <property type="evidence" value="ECO:0007669"/>
    <property type="project" value="UniProtKB-SubCell"/>
</dbReference>
<comment type="domain">
    <text evidence="7">The DHHC domain is required for palmitoyltransferase activity.</text>
</comment>
<comment type="caution">
    <text evidence="9">The sequence shown here is derived from an EMBL/GenBank/DDBJ whole genome shotgun (WGS) entry which is preliminary data.</text>
</comment>
<evidence type="ECO:0000256" key="6">
    <source>
        <dbReference type="ARBA" id="ARBA00023315"/>
    </source>
</evidence>
<keyword evidence="3 7" id="KW-0812">Transmembrane</keyword>
<comment type="similarity">
    <text evidence="7">Belongs to the DHHC palmitoyltransferase family.</text>
</comment>
<dbReference type="STRING" id="2018661.A0A2A2L410"/>
<evidence type="ECO:0000256" key="5">
    <source>
        <dbReference type="ARBA" id="ARBA00023136"/>
    </source>
</evidence>
<evidence type="ECO:0000313" key="10">
    <source>
        <dbReference type="Proteomes" id="UP000218231"/>
    </source>
</evidence>
<keyword evidence="10" id="KW-1185">Reference proteome</keyword>
<dbReference type="InterPro" id="IPR001594">
    <property type="entry name" value="Palmitoyltrfase_DHHC"/>
</dbReference>
<comment type="subcellular location">
    <subcellularLocation>
        <location evidence="1">Membrane</location>
        <topology evidence="1">Multi-pass membrane protein</topology>
    </subcellularLocation>
</comment>
<dbReference type="InterPro" id="IPR039859">
    <property type="entry name" value="PFA4/ZDH16/20/ERF2-like"/>
</dbReference>
<dbReference type="GO" id="GO:0019706">
    <property type="term" value="F:protein-cysteine S-palmitoyltransferase activity"/>
    <property type="evidence" value="ECO:0007669"/>
    <property type="project" value="UniProtKB-EC"/>
</dbReference>
<feature type="transmembrane region" description="Helical" evidence="7">
    <location>
        <begin position="6"/>
        <end position="28"/>
    </location>
</feature>
<name>A0A2A2L410_9BILA</name>
<gene>
    <name evidence="9" type="ORF">WR25_06889</name>
</gene>
<sequence length="239" mass="27912">MYVKWWLVVAGWTTALTSWYQIILVLALGRNEFEFAMHKVVIWTGLWIVISCSFFSATFATPRPIPDRYRVSHRSTKDSDIKNLVYCTKCSAYKPHRTRHCKVCQRCIMRMDHHCPLIQIAMQIWNGKTSLTTEQHFINSAYMNAVVIAGSVGKLLWYQLKICVHNRTTIEDYKIDSIEWNHQLNEKYTVYDLGSRMANFKAIFGENSLLWLLPILNTPGDGVNYPKIRKLGREIEQFI</sequence>
<dbReference type="Proteomes" id="UP000218231">
    <property type="component" value="Unassembled WGS sequence"/>
</dbReference>
<protein>
    <recommendedName>
        <fullName evidence="7">Palmitoyltransferase</fullName>
        <ecNumber evidence="7">2.3.1.225</ecNumber>
    </recommendedName>
</protein>
<dbReference type="EMBL" id="LIAE01007222">
    <property type="protein sequence ID" value="PAV80884.1"/>
    <property type="molecule type" value="Genomic_DNA"/>
</dbReference>
<evidence type="ECO:0000256" key="3">
    <source>
        <dbReference type="ARBA" id="ARBA00022692"/>
    </source>
</evidence>
<feature type="domain" description="Palmitoyltransferase DHHC" evidence="8">
    <location>
        <begin position="83"/>
        <end position="119"/>
    </location>
</feature>
<dbReference type="PANTHER" id="PTHR12246">
    <property type="entry name" value="PALMITOYLTRANSFERASE ZDHHC16"/>
    <property type="match status" value="1"/>
</dbReference>
<comment type="catalytic activity">
    <reaction evidence="7">
        <text>L-cysteinyl-[protein] + hexadecanoyl-CoA = S-hexadecanoyl-L-cysteinyl-[protein] + CoA</text>
        <dbReference type="Rhea" id="RHEA:36683"/>
        <dbReference type="Rhea" id="RHEA-COMP:10131"/>
        <dbReference type="Rhea" id="RHEA-COMP:11032"/>
        <dbReference type="ChEBI" id="CHEBI:29950"/>
        <dbReference type="ChEBI" id="CHEBI:57287"/>
        <dbReference type="ChEBI" id="CHEBI:57379"/>
        <dbReference type="ChEBI" id="CHEBI:74151"/>
        <dbReference type="EC" id="2.3.1.225"/>
    </reaction>
</comment>
<keyword evidence="4 7" id="KW-1133">Transmembrane helix</keyword>
<keyword evidence="2 7" id="KW-0808">Transferase</keyword>
<evidence type="ECO:0000256" key="2">
    <source>
        <dbReference type="ARBA" id="ARBA00022679"/>
    </source>
</evidence>
<dbReference type="EC" id="2.3.1.225" evidence="7"/>